<evidence type="ECO:0000259" key="10">
    <source>
        <dbReference type="PROSITE" id="PS50113"/>
    </source>
</evidence>
<feature type="domain" description="Histidine kinase" evidence="8">
    <location>
        <begin position="301"/>
        <end position="493"/>
    </location>
</feature>
<dbReference type="PRINTS" id="PR00344">
    <property type="entry name" value="BCTRLSENSOR"/>
</dbReference>
<evidence type="ECO:0000313" key="11">
    <source>
        <dbReference type="EMBL" id="GGN97894.1"/>
    </source>
</evidence>
<accession>A0A830GM58</accession>
<dbReference type="PROSITE" id="PS50110">
    <property type="entry name" value="RESPONSE_REGULATORY"/>
    <property type="match status" value="1"/>
</dbReference>
<dbReference type="Gene3D" id="3.30.450.20">
    <property type="entry name" value="PAS domain"/>
    <property type="match status" value="1"/>
</dbReference>
<proteinExistence type="predicted"/>
<dbReference type="AlphaFoldDB" id="A0A830GM58"/>
<dbReference type="SMART" id="SM00448">
    <property type="entry name" value="REC"/>
    <property type="match status" value="1"/>
</dbReference>
<dbReference type="InterPro" id="IPR000700">
    <property type="entry name" value="PAS-assoc_C"/>
</dbReference>
<evidence type="ECO:0000256" key="7">
    <source>
        <dbReference type="PROSITE-ProRule" id="PRU00169"/>
    </source>
</evidence>
<dbReference type="PROSITE" id="PS50109">
    <property type="entry name" value="HIS_KIN"/>
    <property type="match status" value="1"/>
</dbReference>
<dbReference type="EC" id="2.7.13.3" evidence="2"/>
<name>A0A830GM58_9EURY</name>
<protein>
    <recommendedName>
        <fullName evidence="2">histidine kinase</fullName>
        <ecNumber evidence="2">2.7.13.3</ecNumber>
    </recommendedName>
</protein>
<keyword evidence="6" id="KW-0902">Two-component regulatory system</keyword>
<dbReference type="InterPro" id="IPR036097">
    <property type="entry name" value="HisK_dim/P_sf"/>
</dbReference>
<dbReference type="GO" id="GO:0000155">
    <property type="term" value="F:phosphorelay sensor kinase activity"/>
    <property type="evidence" value="ECO:0007669"/>
    <property type="project" value="InterPro"/>
</dbReference>
<dbReference type="PANTHER" id="PTHR43711:SF1">
    <property type="entry name" value="HISTIDINE KINASE 1"/>
    <property type="match status" value="1"/>
</dbReference>
<gene>
    <name evidence="11" type="ORF">GCM10009030_27670</name>
</gene>
<feature type="domain" description="PAC" evidence="10">
    <location>
        <begin position="237"/>
        <end position="290"/>
    </location>
</feature>
<evidence type="ECO:0000259" key="8">
    <source>
        <dbReference type="PROSITE" id="PS50109"/>
    </source>
</evidence>
<dbReference type="InterPro" id="IPR005467">
    <property type="entry name" value="His_kinase_dom"/>
</dbReference>
<dbReference type="InterPro" id="IPR050736">
    <property type="entry name" value="Sensor_HK_Regulatory"/>
</dbReference>
<evidence type="ECO:0000256" key="1">
    <source>
        <dbReference type="ARBA" id="ARBA00000085"/>
    </source>
</evidence>
<evidence type="ECO:0000256" key="5">
    <source>
        <dbReference type="ARBA" id="ARBA00022777"/>
    </source>
</evidence>
<evidence type="ECO:0000256" key="6">
    <source>
        <dbReference type="ARBA" id="ARBA00023012"/>
    </source>
</evidence>
<organism evidence="11 12">
    <name type="scientific">Haloarcula pellucida</name>
    <dbReference type="NCBI Taxonomy" id="1427151"/>
    <lineage>
        <taxon>Archaea</taxon>
        <taxon>Methanobacteriati</taxon>
        <taxon>Methanobacteriota</taxon>
        <taxon>Stenosarchaea group</taxon>
        <taxon>Halobacteria</taxon>
        <taxon>Halobacteriales</taxon>
        <taxon>Haloarculaceae</taxon>
        <taxon>Haloarcula</taxon>
    </lineage>
</organism>
<dbReference type="Pfam" id="PF00512">
    <property type="entry name" value="HisKA"/>
    <property type="match status" value="1"/>
</dbReference>
<evidence type="ECO:0000256" key="2">
    <source>
        <dbReference type="ARBA" id="ARBA00012438"/>
    </source>
</evidence>
<dbReference type="EMBL" id="BMOU01000004">
    <property type="protein sequence ID" value="GGN97894.1"/>
    <property type="molecule type" value="Genomic_DNA"/>
</dbReference>
<evidence type="ECO:0000259" key="9">
    <source>
        <dbReference type="PROSITE" id="PS50110"/>
    </source>
</evidence>
<dbReference type="Pfam" id="PF02518">
    <property type="entry name" value="HATPase_c"/>
    <property type="match status" value="1"/>
</dbReference>
<dbReference type="CDD" id="cd00082">
    <property type="entry name" value="HisKA"/>
    <property type="match status" value="1"/>
</dbReference>
<dbReference type="InterPro" id="IPR004358">
    <property type="entry name" value="Sig_transdc_His_kin-like_C"/>
</dbReference>
<evidence type="ECO:0000256" key="3">
    <source>
        <dbReference type="ARBA" id="ARBA00022553"/>
    </source>
</evidence>
<dbReference type="PROSITE" id="PS50113">
    <property type="entry name" value="PAC"/>
    <property type="match status" value="1"/>
</dbReference>
<dbReference type="Proteomes" id="UP000605784">
    <property type="component" value="Unassembled WGS sequence"/>
</dbReference>
<dbReference type="PANTHER" id="PTHR43711">
    <property type="entry name" value="TWO-COMPONENT HISTIDINE KINASE"/>
    <property type="match status" value="1"/>
</dbReference>
<keyword evidence="12" id="KW-1185">Reference proteome</keyword>
<dbReference type="SMART" id="SM00387">
    <property type="entry name" value="HATPase_c"/>
    <property type="match status" value="1"/>
</dbReference>
<dbReference type="SUPFAM" id="SSF55874">
    <property type="entry name" value="ATPase domain of HSP90 chaperone/DNA topoisomerase II/histidine kinase"/>
    <property type="match status" value="1"/>
</dbReference>
<evidence type="ECO:0000313" key="12">
    <source>
        <dbReference type="Proteomes" id="UP000605784"/>
    </source>
</evidence>
<dbReference type="InterPro" id="IPR035965">
    <property type="entry name" value="PAS-like_dom_sf"/>
</dbReference>
<keyword evidence="5" id="KW-0418">Kinase</keyword>
<comment type="catalytic activity">
    <reaction evidence="1">
        <text>ATP + protein L-histidine = ADP + protein N-phospho-L-histidine.</text>
        <dbReference type="EC" id="2.7.13.3"/>
    </reaction>
</comment>
<dbReference type="Gene3D" id="3.30.565.10">
    <property type="entry name" value="Histidine kinase-like ATPase, C-terminal domain"/>
    <property type="match status" value="1"/>
</dbReference>
<dbReference type="InterPro" id="IPR036890">
    <property type="entry name" value="HATPase_C_sf"/>
</dbReference>
<feature type="modified residue" description="4-aspartylphosphate" evidence="7">
    <location>
        <position position="66"/>
    </location>
</feature>
<keyword evidence="4" id="KW-0808">Transferase</keyword>
<dbReference type="Pfam" id="PF00072">
    <property type="entry name" value="Response_reg"/>
    <property type="match status" value="1"/>
</dbReference>
<dbReference type="SUPFAM" id="SSF52172">
    <property type="entry name" value="CheY-like"/>
    <property type="match status" value="1"/>
</dbReference>
<reference evidence="11" key="1">
    <citation type="journal article" date="2014" name="Int. J. Syst. Evol. Microbiol.">
        <title>Complete genome sequence of Corynebacterium casei LMG S-19264T (=DSM 44701T), isolated from a smear-ripened cheese.</title>
        <authorList>
            <consortium name="US DOE Joint Genome Institute (JGI-PGF)"/>
            <person name="Walter F."/>
            <person name="Albersmeier A."/>
            <person name="Kalinowski J."/>
            <person name="Ruckert C."/>
        </authorList>
    </citation>
    <scope>NUCLEOTIDE SEQUENCE</scope>
    <source>
        <strain evidence="11">JCM 17820</strain>
    </source>
</reference>
<dbReference type="InterPro" id="IPR011006">
    <property type="entry name" value="CheY-like_superfamily"/>
</dbReference>
<dbReference type="InterPro" id="IPR001789">
    <property type="entry name" value="Sig_transdc_resp-reg_receiver"/>
</dbReference>
<dbReference type="InterPro" id="IPR003661">
    <property type="entry name" value="HisK_dim/P_dom"/>
</dbReference>
<keyword evidence="3 7" id="KW-0597">Phosphoprotein</keyword>
<dbReference type="InterPro" id="IPR003594">
    <property type="entry name" value="HATPase_dom"/>
</dbReference>
<dbReference type="Gene3D" id="3.40.50.2300">
    <property type="match status" value="1"/>
</dbReference>
<dbReference type="SMART" id="SM00388">
    <property type="entry name" value="HisKA"/>
    <property type="match status" value="1"/>
</dbReference>
<feature type="domain" description="Response regulatory" evidence="9">
    <location>
        <begin position="15"/>
        <end position="131"/>
    </location>
</feature>
<reference evidence="11" key="2">
    <citation type="submission" date="2020-09" db="EMBL/GenBank/DDBJ databases">
        <authorList>
            <person name="Sun Q."/>
            <person name="Ohkuma M."/>
        </authorList>
    </citation>
    <scope>NUCLEOTIDE SEQUENCE</scope>
    <source>
        <strain evidence="11">JCM 17820</strain>
    </source>
</reference>
<evidence type="ECO:0000256" key="4">
    <source>
        <dbReference type="ARBA" id="ARBA00022679"/>
    </source>
</evidence>
<dbReference type="SUPFAM" id="SSF47384">
    <property type="entry name" value="Homodimeric domain of signal transducing histidine kinase"/>
    <property type="match status" value="1"/>
</dbReference>
<comment type="caution">
    <text evidence="11">The sequence shown here is derived from an EMBL/GenBank/DDBJ whole genome shotgun (WGS) entry which is preliminary data.</text>
</comment>
<dbReference type="Gene3D" id="1.10.287.130">
    <property type="match status" value="1"/>
</dbReference>
<dbReference type="CDD" id="cd00075">
    <property type="entry name" value="HATPase"/>
    <property type="match status" value="1"/>
</dbReference>
<dbReference type="SUPFAM" id="SSF55785">
    <property type="entry name" value="PYP-like sensor domain (PAS domain)"/>
    <property type="match status" value="1"/>
</dbReference>
<dbReference type="CDD" id="cd00156">
    <property type="entry name" value="REC"/>
    <property type="match status" value="1"/>
</dbReference>
<sequence length="493" mass="54280">MDMEWPPLNYTGQIRVLHVDDNANFLEVARAMLTRQSDALDIVSVTDPTVVTDRLTEGDIECVVSDYDMGPIDGLELLREVREDHPDLPFILFTGKGSEEVASEAISAGVTDYVQKSGDSETFEMLENRIENAVDHARTENRLAYESSLLDTIFEQVPHHMYIKDAAGRHVRMSHAHVDDPEAAIGKTDRELYPGPHSEDTYADDMSVIETGEPIIHKEEQTIDEVGETYSFDHLEDNYEQDVVTDKERFNEWVLTSKVPWRDEDGDIVGLIGITFDISDRKHYEQSLERHTERLEQFLAEVAHDIRSPLQVASSNVALLRETGADDERLDAIERSHDRIAALADELGSFARHGDVDPTPEPVDLSEAVSEAWASHSTGEATLSVGDLPTVEADPTELNRLIDNLIDNAIDHAGSDVTVAVGPLDDGTGFFVADDGPGIPESDREGVFETGYTTAAKGTGLGLAIVETVADRHGWTVAVTESEAGGARFDISV</sequence>